<accession>A0A915DHY4</accession>
<feature type="region of interest" description="Disordered" evidence="1">
    <location>
        <begin position="1"/>
        <end position="83"/>
    </location>
</feature>
<protein>
    <submittedName>
        <fullName evidence="3">Uncharacterized protein</fullName>
    </submittedName>
</protein>
<evidence type="ECO:0000256" key="1">
    <source>
        <dbReference type="SAM" id="MobiDB-lite"/>
    </source>
</evidence>
<reference evidence="3" key="1">
    <citation type="submission" date="2022-11" db="UniProtKB">
        <authorList>
            <consortium name="WormBaseParasite"/>
        </authorList>
    </citation>
    <scope>IDENTIFICATION</scope>
</reference>
<evidence type="ECO:0000313" key="3">
    <source>
        <dbReference type="WBParaSite" id="jg19646"/>
    </source>
</evidence>
<feature type="compositionally biased region" description="Pro residues" evidence="1">
    <location>
        <begin position="11"/>
        <end position="21"/>
    </location>
</feature>
<dbReference type="AlphaFoldDB" id="A0A915DHY4"/>
<name>A0A915DHY4_9BILA</name>
<proteinExistence type="predicted"/>
<dbReference type="Proteomes" id="UP000887574">
    <property type="component" value="Unplaced"/>
</dbReference>
<keyword evidence="2" id="KW-1185">Reference proteome</keyword>
<sequence length="143" mass="16031">MLSQQQQQQFPQPPHILPRPPSFDRWSGGNAGPQQAEGEDNTHGLQHQQQPHQPMIQVFPQQPAMPMLPPMVGPMLKTNNNSRNTLSSRVENRMSTSRLTLPAMPLPARKLLERFMVESSAECCKTSLQPHPRIPEHATVGGF</sequence>
<feature type="compositionally biased region" description="Low complexity" evidence="1">
    <location>
        <begin position="1"/>
        <end position="10"/>
    </location>
</feature>
<organism evidence="2 3">
    <name type="scientific">Ditylenchus dipsaci</name>
    <dbReference type="NCBI Taxonomy" id="166011"/>
    <lineage>
        <taxon>Eukaryota</taxon>
        <taxon>Metazoa</taxon>
        <taxon>Ecdysozoa</taxon>
        <taxon>Nematoda</taxon>
        <taxon>Chromadorea</taxon>
        <taxon>Rhabditida</taxon>
        <taxon>Tylenchina</taxon>
        <taxon>Tylenchomorpha</taxon>
        <taxon>Sphaerularioidea</taxon>
        <taxon>Anguinidae</taxon>
        <taxon>Anguininae</taxon>
        <taxon>Ditylenchus</taxon>
    </lineage>
</organism>
<feature type="compositionally biased region" description="Low complexity" evidence="1">
    <location>
        <begin position="46"/>
        <end position="65"/>
    </location>
</feature>
<feature type="compositionally biased region" description="Low complexity" evidence="1">
    <location>
        <begin position="73"/>
        <end position="83"/>
    </location>
</feature>
<evidence type="ECO:0000313" key="2">
    <source>
        <dbReference type="Proteomes" id="UP000887574"/>
    </source>
</evidence>
<dbReference type="WBParaSite" id="jg19646">
    <property type="protein sequence ID" value="jg19646"/>
    <property type="gene ID" value="jg19646"/>
</dbReference>